<dbReference type="EMBL" id="BARS01012226">
    <property type="protein sequence ID" value="GAF98185.1"/>
    <property type="molecule type" value="Genomic_DNA"/>
</dbReference>
<protein>
    <submittedName>
        <fullName evidence="1">Uncharacterized protein</fullName>
    </submittedName>
</protein>
<dbReference type="AlphaFoldDB" id="X0VC74"/>
<feature type="non-terminal residue" evidence="1">
    <location>
        <position position="54"/>
    </location>
</feature>
<gene>
    <name evidence="1" type="ORF">S01H1_21883</name>
</gene>
<sequence>MATEIFELDISEISLFERKILEKAKNIAFPLAIKGTLNTLAFDSRKATMKTIRE</sequence>
<accession>X0VC74</accession>
<reference evidence="1" key="1">
    <citation type="journal article" date="2014" name="Front. Microbiol.">
        <title>High frequency of phylogenetically diverse reductive dehalogenase-homologous genes in deep subseafloor sedimentary metagenomes.</title>
        <authorList>
            <person name="Kawai M."/>
            <person name="Futagami T."/>
            <person name="Toyoda A."/>
            <person name="Takaki Y."/>
            <person name="Nishi S."/>
            <person name="Hori S."/>
            <person name="Arai W."/>
            <person name="Tsubouchi T."/>
            <person name="Morono Y."/>
            <person name="Uchiyama I."/>
            <person name="Ito T."/>
            <person name="Fujiyama A."/>
            <person name="Inagaki F."/>
            <person name="Takami H."/>
        </authorList>
    </citation>
    <scope>NUCLEOTIDE SEQUENCE</scope>
    <source>
        <strain evidence="1">Expedition CK06-06</strain>
    </source>
</reference>
<name>X0VC74_9ZZZZ</name>
<organism evidence="1">
    <name type="scientific">marine sediment metagenome</name>
    <dbReference type="NCBI Taxonomy" id="412755"/>
    <lineage>
        <taxon>unclassified sequences</taxon>
        <taxon>metagenomes</taxon>
        <taxon>ecological metagenomes</taxon>
    </lineage>
</organism>
<comment type="caution">
    <text evidence="1">The sequence shown here is derived from an EMBL/GenBank/DDBJ whole genome shotgun (WGS) entry which is preliminary data.</text>
</comment>
<evidence type="ECO:0000313" key="1">
    <source>
        <dbReference type="EMBL" id="GAF98185.1"/>
    </source>
</evidence>
<proteinExistence type="predicted"/>